<dbReference type="PANTHER" id="PTHR34693:SF3">
    <property type="match status" value="1"/>
</dbReference>
<reference evidence="2 3" key="1">
    <citation type="journal article" date="2016" name="Fungal Biol.">
        <title>The genome of Xylona heveae provides a window into fungal endophytism.</title>
        <authorList>
            <person name="Gazis R."/>
            <person name="Kuo A."/>
            <person name="Riley R."/>
            <person name="LaButti K."/>
            <person name="Lipzen A."/>
            <person name="Lin J."/>
            <person name="Amirebrahimi M."/>
            <person name="Hesse C.N."/>
            <person name="Spatafora J.W."/>
            <person name="Henrissat B."/>
            <person name="Hainaut M."/>
            <person name="Grigoriev I.V."/>
            <person name="Hibbett D.S."/>
        </authorList>
    </citation>
    <scope>NUCLEOTIDE SEQUENCE [LARGE SCALE GENOMIC DNA]</scope>
    <source>
        <strain evidence="2 3">TC161</strain>
    </source>
</reference>
<evidence type="ECO:0000313" key="3">
    <source>
        <dbReference type="Proteomes" id="UP000076632"/>
    </source>
</evidence>
<dbReference type="InterPro" id="IPR053203">
    <property type="entry name" value="Cisplatin_resist-associated"/>
</dbReference>
<dbReference type="RefSeq" id="XP_018191529.1">
    <property type="nucleotide sequence ID" value="XM_018334575.1"/>
</dbReference>
<gene>
    <name evidence="2" type="ORF">L228DRAFT_264410</name>
</gene>
<protein>
    <submittedName>
        <fullName evidence="2">Uncharacterized protein</fullName>
    </submittedName>
</protein>
<proteinExistence type="predicted"/>
<dbReference type="OrthoDB" id="2537432at2759"/>
<evidence type="ECO:0000313" key="2">
    <source>
        <dbReference type="EMBL" id="KZF25974.1"/>
    </source>
</evidence>
<dbReference type="OMA" id="GQGNIGH"/>
<dbReference type="InParanoid" id="A0A165JAJ4"/>
<organism evidence="2 3">
    <name type="scientific">Xylona heveae (strain CBS 132557 / TC161)</name>
    <dbReference type="NCBI Taxonomy" id="1328760"/>
    <lineage>
        <taxon>Eukaryota</taxon>
        <taxon>Fungi</taxon>
        <taxon>Dikarya</taxon>
        <taxon>Ascomycota</taxon>
        <taxon>Pezizomycotina</taxon>
        <taxon>Xylonomycetes</taxon>
        <taxon>Xylonales</taxon>
        <taxon>Xylonaceae</taxon>
        <taxon>Xylona</taxon>
    </lineage>
</organism>
<dbReference type="GeneID" id="28899712"/>
<dbReference type="EMBL" id="KV407454">
    <property type="protein sequence ID" value="KZF25974.1"/>
    <property type="molecule type" value="Genomic_DNA"/>
</dbReference>
<keyword evidence="3" id="KW-1185">Reference proteome</keyword>
<accession>A0A165JAJ4</accession>
<dbReference type="PANTHER" id="PTHR34693">
    <property type="entry name" value="PROTEIN PAR32"/>
    <property type="match status" value="1"/>
</dbReference>
<dbReference type="Proteomes" id="UP000076632">
    <property type="component" value="Unassembled WGS sequence"/>
</dbReference>
<evidence type="ECO:0000256" key="1">
    <source>
        <dbReference type="SAM" id="MobiDB-lite"/>
    </source>
</evidence>
<dbReference type="AlphaFoldDB" id="A0A165JAJ4"/>
<sequence>MPDPIVSHGRGGQGNIGEDPTPYADGEIVREGPTGQSSDGAFSTGRGGEGNIGSPGIKATHRNDIEAIPETAIRTSEGDESYHVGRGGEGNIHRPSNAPTHDGLADKLKYKLFGKKHHTEGGSST</sequence>
<dbReference type="InterPro" id="IPR022024">
    <property type="entry name" value="DUF3602"/>
</dbReference>
<dbReference type="Pfam" id="PF12223">
    <property type="entry name" value="DUF3602"/>
    <property type="match status" value="1"/>
</dbReference>
<feature type="region of interest" description="Disordered" evidence="1">
    <location>
        <begin position="1"/>
        <end position="103"/>
    </location>
</feature>
<name>A0A165JAJ4_XYLHT</name>